<dbReference type="AlphaFoldDB" id="A0A9N7ZA38"/>
<name>A0A9N7ZA38_PLEPL</name>
<dbReference type="EMBL" id="CADEAL010004293">
    <property type="protein sequence ID" value="CAB1456361.1"/>
    <property type="molecule type" value="Genomic_DNA"/>
</dbReference>
<evidence type="ECO:0000313" key="3">
    <source>
        <dbReference type="Proteomes" id="UP001153269"/>
    </source>
</evidence>
<keyword evidence="3" id="KW-1185">Reference proteome</keyword>
<evidence type="ECO:0000256" key="1">
    <source>
        <dbReference type="SAM" id="MobiDB-lite"/>
    </source>
</evidence>
<accession>A0A9N7ZA38</accession>
<reference evidence="2" key="1">
    <citation type="submission" date="2020-03" db="EMBL/GenBank/DDBJ databases">
        <authorList>
            <person name="Weist P."/>
        </authorList>
    </citation>
    <scope>NUCLEOTIDE SEQUENCE</scope>
</reference>
<evidence type="ECO:0000313" key="2">
    <source>
        <dbReference type="EMBL" id="CAB1456361.1"/>
    </source>
</evidence>
<dbReference type="Proteomes" id="UP001153269">
    <property type="component" value="Unassembled WGS sequence"/>
</dbReference>
<protein>
    <submittedName>
        <fullName evidence="2">Uncharacterized protein</fullName>
    </submittedName>
</protein>
<proteinExistence type="predicted"/>
<sequence length="164" mass="17177">MLPVRLPAGGELTDRAGGPLEGTADRPRHGSQAGGPRWKLRPSMKSFGQDDGLLGCGAAARNPAGLPPSADVALCFPDNRLRSSSAHQRSVISIHNNTAAWETWQEAGAPNLSAFGEKEEKSLFEDRLLSPPGGLASYYFPHTAPVLSAGGDTAVVVSPPPCPR</sequence>
<comment type="caution">
    <text evidence="2">The sequence shown here is derived from an EMBL/GenBank/DDBJ whole genome shotgun (WGS) entry which is preliminary data.</text>
</comment>
<organism evidence="2 3">
    <name type="scientific">Pleuronectes platessa</name>
    <name type="common">European plaice</name>
    <dbReference type="NCBI Taxonomy" id="8262"/>
    <lineage>
        <taxon>Eukaryota</taxon>
        <taxon>Metazoa</taxon>
        <taxon>Chordata</taxon>
        <taxon>Craniata</taxon>
        <taxon>Vertebrata</taxon>
        <taxon>Euteleostomi</taxon>
        <taxon>Actinopterygii</taxon>
        <taxon>Neopterygii</taxon>
        <taxon>Teleostei</taxon>
        <taxon>Neoteleostei</taxon>
        <taxon>Acanthomorphata</taxon>
        <taxon>Carangaria</taxon>
        <taxon>Pleuronectiformes</taxon>
        <taxon>Pleuronectoidei</taxon>
        <taxon>Pleuronectidae</taxon>
        <taxon>Pleuronectes</taxon>
    </lineage>
</organism>
<gene>
    <name evidence="2" type="ORF">PLEPLA_LOCUS44145</name>
</gene>
<feature type="region of interest" description="Disordered" evidence="1">
    <location>
        <begin position="1"/>
        <end position="44"/>
    </location>
</feature>